<reference evidence="2" key="1">
    <citation type="submission" date="2020-12" db="EMBL/GenBank/DDBJ databases">
        <title>Metabolic potential, ecology and presence of endohyphal bacteria is reflected in genomic diversity of Mucoromycotina.</title>
        <authorList>
            <person name="Muszewska A."/>
            <person name="Okrasinska A."/>
            <person name="Steczkiewicz K."/>
            <person name="Drgas O."/>
            <person name="Orlowska M."/>
            <person name="Perlinska-Lenart U."/>
            <person name="Aleksandrzak-Piekarczyk T."/>
            <person name="Szatraj K."/>
            <person name="Zielenkiewicz U."/>
            <person name="Pilsyk S."/>
            <person name="Malc E."/>
            <person name="Mieczkowski P."/>
            <person name="Kruszewska J.S."/>
            <person name="Biernat P."/>
            <person name="Pawlowska J."/>
        </authorList>
    </citation>
    <scope>NUCLEOTIDE SEQUENCE</scope>
    <source>
        <strain evidence="2">WA0000017839</strain>
    </source>
</reference>
<evidence type="ECO:0000313" key="2">
    <source>
        <dbReference type="EMBL" id="KAG2201337.1"/>
    </source>
</evidence>
<feature type="transmembrane region" description="Helical" evidence="1">
    <location>
        <begin position="167"/>
        <end position="184"/>
    </location>
</feature>
<evidence type="ECO:0000313" key="3">
    <source>
        <dbReference type="Proteomes" id="UP000603453"/>
    </source>
</evidence>
<keyword evidence="1" id="KW-1133">Transmembrane helix</keyword>
<organism evidence="2 3">
    <name type="scientific">Mucor saturninus</name>
    <dbReference type="NCBI Taxonomy" id="64648"/>
    <lineage>
        <taxon>Eukaryota</taxon>
        <taxon>Fungi</taxon>
        <taxon>Fungi incertae sedis</taxon>
        <taxon>Mucoromycota</taxon>
        <taxon>Mucoromycotina</taxon>
        <taxon>Mucoromycetes</taxon>
        <taxon>Mucorales</taxon>
        <taxon>Mucorineae</taxon>
        <taxon>Mucoraceae</taxon>
        <taxon>Mucor</taxon>
    </lineage>
</organism>
<keyword evidence="1" id="KW-0812">Transmembrane</keyword>
<evidence type="ECO:0000256" key="1">
    <source>
        <dbReference type="SAM" id="Phobius"/>
    </source>
</evidence>
<dbReference type="Proteomes" id="UP000603453">
    <property type="component" value="Unassembled WGS sequence"/>
</dbReference>
<comment type="caution">
    <text evidence="2">The sequence shown here is derived from an EMBL/GenBank/DDBJ whole genome shotgun (WGS) entry which is preliminary data.</text>
</comment>
<dbReference type="OrthoDB" id="2244150at2759"/>
<proteinExistence type="predicted"/>
<protein>
    <submittedName>
        <fullName evidence="2">Uncharacterized protein</fullName>
    </submittedName>
</protein>
<keyword evidence="3" id="KW-1185">Reference proteome</keyword>
<name>A0A8H7V0V7_9FUNG</name>
<sequence length="188" mass="20374">MPEFVISKADITTGDMLKLVDTCRNTTVGPNKYQLFCQTLANLDGSCKLLPSYLTSSGKLNCIDVVSQSYLQDLYDTTGMSCAVNCYYPLGTLAPPVIDFPSFTYNYPTPTYSYSYNYKTPTYSTSVSNATTTPQSFSSGTIQSSIGATKVTSAPGSTDSGSIAMEPNFIMSFLSVLTILFFVVRQAI</sequence>
<accession>A0A8H7V0V7</accession>
<gene>
    <name evidence="2" type="ORF">INT47_001425</name>
</gene>
<dbReference type="AlphaFoldDB" id="A0A8H7V0V7"/>
<dbReference type="EMBL" id="JAEPRD010000072">
    <property type="protein sequence ID" value="KAG2201337.1"/>
    <property type="molecule type" value="Genomic_DNA"/>
</dbReference>
<keyword evidence="1" id="KW-0472">Membrane</keyword>